<accession>A0A0K2YB53</accession>
<evidence type="ECO:0000313" key="2">
    <source>
        <dbReference type="Proteomes" id="UP000046090"/>
    </source>
</evidence>
<dbReference type="EMBL" id="CDMK01000002">
    <property type="protein sequence ID" value="CRI34954.1"/>
    <property type="molecule type" value="Genomic_DNA"/>
</dbReference>
<name>A0A0K2YB53_HELHE</name>
<keyword evidence="1" id="KW-0378">Hydrolase</keyword>
<dbReference type="PANTHER" id="PTHR47751">
    <property type="entry name" value="SUPERFAMILY HYDROLASE, PUTATIVE (AFU_ORTHOLOGUE AFUA_2G16580)-RELATED"/>
    <property type="match status" value="1"/>
</dbReference>
<evidence type="ECO:0000313" key="1">
    <source>
        <dbReference type="EMBL" id="CRI34954.1"/>
    </source>
</evidence>
<dbReference type="Gene3D" id="1.10.10.800">
    <property type="match status" value="1"/>
</dbReference>
<organism evidence="1 2">
    <name type="scientific">Helicobacter heilmannii</name>
    <dbReference type="NCBI Taxonomy" id="35817"/>
    <lineage>
        <taxon>Bacteria</taxon>
        <taxon>Pseudomonadati</taxon>
        <taxon>Campylobacterota</taxon>
        <taxon>Epsilonproteobacteria</taxon>
        <taxon>Campylobacterales</taxon>
        <taxon>Helicobacteraceae</taxon>
        <taxon>Helicobacter</taxon>
    </lineage>
</organism>
<proteinExistence type="predicted"/>
<sequence>MGVLKEQTSQLYATKLATRSFVALSFKINPCIKAITTVSMYDMGDAIRHGVRHSVSKAEREAFLKEVAIEHYKQFSTHKITRYAVGAPTKIDTHSSPIAKEFYGFYRTKRGAYTTQGQDPKPTSHQFSSDVKCINFYPF</sequence>
<gene>
    <name evidence="1" type="ORF">HHE01_07550</name>
</gene>
<protein>
    <submittedName>
        <fullName evidence="1">Dienelactone hydrolase and related enzymes</fullName>
    </submittedName>
</protein>
<reference evidence="2" key="1">
    <citation type="submission" date="2014-12" db="EMBL/GenBank/DDBJ databases">
        <authorList>
            <person name="Smet A."/>
        </authorList>
    </citation>
    <scope>NUCLEOTIDE SEQUENCE [LARGE SCALE GENOMIC DNA]</scope>
</reference>
<dbReference type="InterPro" id="IPR029058">
    <property type="entry name" value="AB_hydrolase_fold"/>
</dbReference>
<dbReference type="GO" id="GO:0016787">
    <property type="term" value="F:hydrolase activity"/>
    <property type="evidence" value="ECO:0007669"/>
    <property type="project" value="UniProtKB-KW"/>
</dbReference>
<dbReference type="Gene3D" id="3.40.50.1820">
    <property type="entry name" value="alpha/beta hydrolase"/>
    <property type="match status" value="1"/>
</dbReference>
<dbReference type="Proteomes" id="UP000046090">
    <property type="component" value="Unassembled WGS sequence"/>
</dbReference>
<dbReference type="InterPro" id="IPR051411">
    <property type="entry name" value="Polyketide_trans_af380"/>
</dbReference>
<keyword evidence="2" id="KW-1185">Reference proteome</keyword>
<dbReference type="AlphaFoldDB" id="A0A0K2YB53"/>
<dbReference type="PANTHER" id="PTHR47751:SF1">
    <property type="entry name" value="SUPERFAMILY HYDROLASE, PUTATIVE (AFU_ORTHOLOGUE AFUA_2G16580)-RELATED"/>
    <property type="match status" value="1"/>
</dbReference>